<keyword evidence="2" id="KW-1185">Reference proteome</keyword>
<proteinExistence type="predicted"/>
<gene>
    <name evidence="1" type="ORF">OHC33_010847</name>
</gene>
<dbReference type="Proteomes" id="UP001316803">
    <property type="component" value="Unassembled WGS sequence"/>
</dbReference>
<evidence type="ECO:0000313" key="2">
    <source>
        <dbReference type="Proteomes" id="UP001316803"/>
    </source>
</evidence>
<protein>
    <recommendedName>
        <fullName evidence="3">F-box domain-containing protein</fullName>
    </recommendedName>
</protein>
<name>A0AAN8E7Q7_9EURO</name>
<evidence type="ECO:0008006" key="3">
    <source>
        <dbReference type="Google" id="ProtNLM"/>
    </source>
</evidence>
<dbReference type="EMBL" id="JAKLMC020000053">
    <property type="protein sequence ID" value="KAK5948099.1"/>
    <property type="molecule type" value="Genomic_DNA"/>
</dbReference>
<comment type="caution">
    <text evidence="1">The sequence shown here is derived from an EMBL/GenBank/DDBJ whole genome shotgun (WGS) entry which is preliminary data.</text>
</comment>
<sequence length="257" mass="29618">MADEVSASLTTLPPEVRNIIYAHLFRDLSITITRTGKIDTTSYPWQLSTTCRLLRDETLHLLRSPDSTAGLDFICEDAKFPDELKLQIPDYVYTAVSTVVVRGSLRNEGKQAPRNIQPSRLTFPNMTQLKLEVFNFYAVDYLTRLDRMIGVGDLSEAEWCFGVVYRTKICLEECARDMSSSRTGRAQYNMQRVIDGSLYDVLCMTRERRGFGISCRIGLQGGKRDKATDAVTIWFDWDAEYEEQRAFLRYERDWTPE</sequence>
<accession>A0AAN8E7Q7</accession>
<evidence type="ECO:0000313" key="1">
    <source>
        <dbReference type="EMBL" id="KAK5948099.1"/>
    </source>
</evidence>
<organism evidence="1 2">
    <name type="scientific">Knufia fluminis</name>
    <dbReference type="NCBI Taxonomy" id="191047"/>
    <lineage>
        <taxon>Eukaryota</taxon>
        <taxon>Fungi</taxon>
        <taxon>Dikarya</taxon>
        <taxon>Ascomycota</taxon>
        <taxon>Pezizomycotina</taxon>
        <taxon>Eurotiomycetes</taxon>
        <taxon>Chaetothyriomycetidae</taxon>
        <taxon>Chaetothyriales</taxon>
        <taxon>Trichomeriaceae</taxon>
        <taxon>Knufia</taxon>
    </lineage>
</organism>
<dbReference type="AlphaFoldDB" id="A0AAN8E7Q7"/>
<reference evidence="1 2" key="1">
    <citation type="submission" date="2022-12" db="EMBL/GenBank/DDBJ databases">
        <title>Genomic features and morphological characterization of a novel Knufia sp. strain isolated from spacecraft assembly facility.</title>
        <authorList>
            <person name="Teixeira M."/>
            <person name="Chander A.M."/>
            <person name="Stajich J.E."/>
            <person name="Venkateswaran K."/>
        </authorList>
    </citation>
    <scope>NUCLEOTIDE SEQUENCE [LARGE SCALE GENOMIC DNA]</scope>
    <source>
        <strain evidence="1 2">FJI-L2-BK-P2</strain>
    </source>
</reference>